<evidence type="ECO:0000256" key="2">
    <source>
        <dbReference type="SAM" id="Phobius"/>
    </source>
</evidence>
<dbReference type="AlphaFoldDB" id="A0AAD7INN5"/>
<reference evidence="3" key="1">
    <citation type="submission" date="2023-03" db="EMBL/GenBank/DDBJ databases">
        <title>Massive genome expansion in bonnet fungi (Mycena s.s.) driven by repeated elements and novel gene families across ecological guilds.</title>
        <authorList>
            <consortium name="Lawrence Berkeley National Laboratory"/>
            <person name="Harder C.B."/>
            <person name="Miyauchi S."/>
            <person name="Viragh M."/>
            <person name="Kuo A."/>
            <person name="Thoen E."/>
            <person name="Andreopoulos B."/>
            <person name="Lu D."/>
            <person name="Skrede I."/>
            <person name="Drula E."/>
            <person name="Henrissat B."/>
            <person name="Morin E."/>
            <person name="Kohler A."/>
            <person name="Barry K."/>
            <person name="LaButti K."/>
            <person name="Morin E."/>
            <person name="Salamov A."/>
            <person name="Lipzen A."/>
            <person name="Mereny Z."/>
            <person name="Hegedus B."/>
            <person name="Baldrian P."/>
            <person name="Stursova M."/>
            <person name="Weitz H."/>
            <person name="Taylor A."/>
            <person name="Grigoriev I.V."/>
            <person name="Nagy L.G."/>
            <person name="Martin F."/>
            <person name="Kauserud H."/>
        </authorList>
    </citation>
    <scope>NUCLEOTIDE SEQUENCE</scope>
    <source>
        <strain evidence="3">CBHHK182m</strain>
    </source>
</reference>
<protein>
    <submittedName>
        <fullName evidence="3">Uncharacterized protein</fullName>
    </submittedName>
</protein>
<keyword evidence="2" id="KW-1133">Transmembrane helix</keyword>
<feature type="compositionally biased region" description="Polar residues" evidence="1">
    <location>
        <begin position="100"/>
        <end position="119"/>
    </location>
</feature>
<dbReference type="Proteomes" id="UP001215598">
    <property type="component" value="Unassembled WGS sequence"/>
</dbReference>
<name>A0AAD7INN5_9AGAR</name>
<evidence type="ECO:0000313" key="4">
    <source>
        <dbReference type="Proteomes" id="UP001215598"/>
    </source>
</evidence>
<keyword evidence="4" id="KW-1185">Reference proteome</keyword>
<feature type="transmembrane region" description="Helical" evidence="2">
    <location>
        <begin position="12"/>
        <end position="31"/>
    </location>
</feature>
<evidence type="ECO:0000313" key="3">
    <source>
        <dbReference type="EMBL" id="KAJ7746003.1"/>
    </source>
</evidence>
<comment type="caution">
    <text evidence="3">The sequence shown here is derived from an EMBL/GenBank/DDBJ whole genome shotgun (WGS) entry which is preliminary data.</text>
</comment>
<evidence type="ECO:0000256" key="1">
    <source>
        <dbReference type="SAM" id="MobiDB-lite"/>
    </source>
</evidence>
<sequence length="233" mass="24961">MAHSIHKDHELAVNLIALFLYLVPIVIEAYYPEAAPIAAVFIWVTDSFEKALSCTCWSTSSAISVVASGAPHRRKPAQTGAARVATPAELEAGVALNASDEASSPQAGTTPPSPNSSRVSEMTLTEKLVFLAFCTYILVGSWSKDDVLSLERSALDNALSTLMYIFHGLEVGFAMSLALRLWTKLKLWRSASAVGADATLPTATAPESKAQPPAVEMLFDEGGKEEYLETEKA</sequence>
<keyword evidence="2" id="KW-0472">Membrane</keyword>
<accession>A0AAD7INN5</accession>
<organism evidence="3 4">
    <name type="scientific">Mycena metata</name>
    <dbReference type="NCBI Taxonomy" id="1033252"/>
    <lineage>
        <taxon>Eukaryota</taxon>
        <taxon>Fungi</taxon>
        <taxon>Dikarya</taxon>
        <taxon>Basidiomycota</taxon>
        <taxon>Agaricomycotina</taxon>
        <taxon>Agaricomycetes</taxon>
        <taxon>Agaricomycetidae</taxon>
        <taxon>Agaricales</taxon>
        <taxon>Marasmiineae</taxon>
        <taxon>Mycenaceae</taxon>
        <taxon>Mycena</taxon>
    </lineage>
</organism>
<dbReference type="EMBL" id="JARKIB010000081">
    <property type="protein sequence ID" value="KAJ7746003.1"/>
    <property type="molecule type" value="Genomic_DNA"/>
</dbReference>
<keyword evidence="2" id="KW-0812">Transmembrane</keyword>
<gene>
    <name evidence="3" type="ORF">B0H16DRAFT_1462596</name>
</gene>
<feature type="region of interest" description="Disordered" evidence="1">
    <location>
        <begin position="98"/>
        <end position="119"/>
    </location>
</feature>
<proteinExistence type="predicted"/>